<dbReference type="GO" id="GO:0051082">
    <property type="term" value="F:unfolded protein binding"/>
    <property type="evidence" value="ECO:0007669"/>
    <property type="project" value="InterPro"/>
</dbReference>
<dbReference type="Gene3D" id="3.40.50.11260">
    <property type="match status" value="1"/>
</dbReference>
<feature type="domain" description="Histidine kinase/HSP90-like ATPase" evidence="8">
    <location>
        <begin position="28"/>
        <end position="185"/>
    </location>
</feature>
<proteinExistence type="inferred from homology"/>
<dbReference type="NCBIfam" id="NF003555">
    <property type="entry name" value="PRK05218.1"/>
    <property type="match status" value="1"/>
</dbReference>
<dbReference type="InterPro" id="IPR019805">
    <property type="entry name" value="Heat_shock_protein_90_CS"/>
</dbReference>
<evidence type="ECO:0000256" key="2">
    <source>
        <dbReference type="ARBA" id="ARBA00008239"/>
    </source>
</evidence>
<organism evidence="9">
    <name type="scientific">marine metagenome</name>
    <dbReference type="NCBI Taxonomy" id="408172"/>
    <lineage>
        <taxon>unclassified sequences</taxon>
        <taxon>metagenomes</taxon>
        <taxon>ecological metagenomes</taxon>
    </lineage>
</organism>
<dbReference type="InterPro" id="IPR003594">
    <property type="entry name" value="HATPase_dom"/>
</dbReference>
<keyword evidence="3" id="KW-0963">Cytoplasm</keyword>
<accession>A0A381YN99</accession>
<keyword evidence="7" id="KW-0143">Chaperone</keyword>
<dbReference type="GO" id="GO:0005737">
    <property type="term" value="C:cytoplasm"/>
    <property type="evidence" value="ECO:0007669"/>
    <property type="project" value="UniProtKB-SubCell"/>
</dbReference>
<dbReference type="PRINTS" id="PR00775">
    <property type="entry name" value="HEATSHOCK90"/>
</dbReference>
<dbReference type="PROSITE" id="PS00298">
    <property type="entry name" value="HSP90"/>
    <property type="match status" value="1"/>
</dbReference>
<keyword evidence="5" id="KW-0067">ATP-binding</keyword>
<dbReference type="InterPro" id="IPR001404">
    <property type="entry name" value="Hsp90_fam"/>
</dbReference>
<evidence type="ECO:0000256" key="3">
    <source>
        <dbReference type="ARBA" id="ARBA00022490"/>
    </source>
</evidence>
<reference evidence="9" key="1">
    <citation type="submission" date="2018-05" db="EMBL/GenBank/DDBJ databases">
        <authorList>
            <person name="Lanie J.A."/>
            <person name="Ng W.-L."/>
            <person name="Kazmierczak K.M."/>
            <person name="Andrzejewski T.M."/>
            <person name="Davidsen T.M."/>
            <person name="Wayne K.J."/>
            <person name="Tettelin H."/>
            <person name="Glass J.I."/>
            <person name="Rusch D."/>
            <person name="Podicherti R."/>
            <person name="Tsui H.-C.T."/>
            <person name="Winkler M.E."/>
        </authorList>
    </citation>
    <scope>NUCLEOTIDE SEQUENCE</scope>
</reference>
<dbReference type="Gene3D" id="3.30.230.80">
    <property type="match status" value="1"/>
</dbReference>
<dbReference type="InterPro" id="IPR020568">
    <property type="entry name" value="Ribosomal_Su5_D2-typ_SF"/>
</dbReference>
<dbReference type="SUPFAM" id="SSF110942">
    <property type="entry name" value="HSP90 C-terminal domain"/>
    <property type="match status" value="1"/>
</dbReference>
<dbReference type="Gene3D" id="1.20.120.790">
    <property type="entry name" value="Heat shock protein 90, C-terminal domain"/>
    <property type="match status" value="1"/>
</dbReference>
<dbReference type="HAMAP" id="MF_00505">
    <property type="entry name" value="HSP90"/>
    <property type="match status" value="1"/>
</dbReference>
<dbReference type="Pfam" id="PF00183">
    <property type="entry name" value="HSP90"/>
    <property type="match status" value="1"/>
</dbReference>
<dbReference type="SUPFAM" id="SSF55874">
    <property type="entry name" value="ATPase domain of HSP90 chaperone/DNA topoisomerase II/histidine kinase"/>
    <property type="match status" value="1"/>
</dbReference>
<evidence type="ECO:0000256" key="5">
    <source>
        <dbReference type="ARBA" id="ARBA00022840"/>
    </source>
</evidence>
<dbReference type="FunFam" id="3.30.565.10:FF:000009">
    <property type="entry name" value="Molecular chaperone HtpG"/>
    <property type="match status" value="1"/>
</dbReference>
<protein>
    <recommendedName>
        <fullName evidence="8">Histidine kinase/HSP90-like ATPase domain-containing protein</fullName>
    </recommendedName>
</protein>
<dbReference type="GO" id="GO:0016887">
    <property type="term" value="F:ATP hydrolysis activity"/>
    <property type="evidence" value="ECO:0007669"/>
    <property type="project" value="InterPro"/>
</dbReference>
<dbReference type="EMBL" id="UINC01018644">
    <property type="protein sequence ID" value="SVA78495.1"/>
    <property type="molecule type" value="Genomic_DNA"/>
</dbReference>
<evidence type="ECO:0000256" key="1">
    <source>
        <dbReference type="ARBA" id="ARBA00004496"/>
    </source>
</evidence>
<dbReference type="PIRSF" id="PIRSF002583">
    <property type="entry name" value="Hsp90"/>
    <property type="match status" value="1"/>
</dbReference>
<dbReference type="Pfam" id="PF13589">
    <property type="entry name" value="HATPase_c_3"/>
    <property type="match status" value="1"/>
</dbReference>
<evidence type="ECO:0000256" key="6">
    <source>
        <dbReference type="ARBA" id="ARBA00023016"/>
    </source>
</evidence>
<keyword evidence="4" id="KW-0547">Nucleotide-binding</keyword>
<comment type="subcellular location">
    <subcellularLocation>
        <location evidence="1">Cytoplasm</location>
    </subcellularLocation>
</comment>
<name>A0A381YN99_9ZZZZ</name>
<gene>
    <name evidence="9" type="ORF">METZ01_LOCUS131349</name>
</gene>
<comment type="similarity">
    <text evidence="2">Belongs to the heat shock protein 90 family.</text>
</comment>
<dbReference type="PANTHER" id="PTHR11528">
    <property type="entry name" value="HEAT SHOCK PROTEIN 90 FAMILY MEMBER"/>
    <property type="match status" value="1"/>
</dbReference>
<evidence type="ECO:0000256" key="4">
    <source>
        <dbReference type="ARBA" id="ARBA00022741"/>
    </source>
</evidence>
<dbReference type="CDD" id="cd16927">
    <property type="entry name" value="HATPase_Hsp90-like"/>
    <property type="match status" value="1"/>
</dbReference>
<dbReference type="GO" id="GO:0140662">
    <property type="term" value="F:ATP-dependent protein folding chaperone"/>
    <property type="evidence" value="ECO:0007669"/>
    <property type="project" value="InterPro"/>
</dbReference>
<dbReference type="Gene3D" id="3.30.565.10">
    <property type="entry name" value="Histidine kinase-like ATPase, C-terminal domain"/>
    <property type="match status" value="1"/>
</dbReference>
<dbReference type="SUPFAM" id="SSF54211">
    <property type="entry name" value="Ribosomal protein S5 domain 2-like"/>
    <property type="match status" value="1"/>
</dbReference>
<keyword evidence="6" id="KW-0346">Stress response</keyword>
<dbReference type="InterPro" id="IPR020575">
    <property type="entry name" value="Hsp90_N"/>
</dbReference>
<sequence length="646" mass="73183">MNADVETCQFQAETKQLLDIVINSLYSHKEIFLRELISNASDALDRVRFESLTDPKILDPAETLEIRLETDVNARTLTVLDNGIGMSRDEVVSHIGTIAKSGTRELMDTLKDRKSGEAIADLIGQFGVGFYSVFMVADKVTLVTRRAGASIATRWTSTGDGTYELAEDTRFTRGTTVTLHLKAVDVENGLDDFTEFGVLRSLVKRYSDFVGYPIKAEETRQEPVDESTKETTHAVTEEKILNSMKPIWTRPSDEVSSEEYAEFYRHIAHDWQEPLDRLLLRAEGRIEYQALLYLPAQAPLDLYYRDQQFGLQLYVRRVLIMEQCQHLLPSYLRFLKGVVDSAALPLNVSREMIQQDRHIKQMQNWLSRKVMDYLGQVQKEDDEKYLKFWNEFGQVLKEGVAAETDVKDRVVPLLRFQSSHDPSALTSLTDYVARMKTSQNDIYFLTGESRAVIENSPHLEAFQAKGYEVLYLVDPIDEMVTGSVHEVEGKTLKSVGQGTVELGSDEERKQAEEDLADRKKTFENLLEFLQKNLGDWIKEARLSTRLTTSPACLVGGEGDMSPQLERLLRRAKGVDGQAKNKRILELNPDHEITTKLQARFAGNQEDPALVDYAYLLLGYALLAEGSELPDPARFNRAIADLMSKGL</sequence>
<dbReference type="AlphaFoldDB" id="A0A381YN99"/>
<dbReference type="SMART" id="SM00387">
    <property type="entry name" value="HATPase_c"/>
    <property type="match status" value="1"/>
</dbReference>
<evidence type="ECO:0000259" key="8">
    <source>
        <dbReference type="SMART" id="SM00387"/>
    </source>
</evidence>
<evidence type="ECO:0000256" key="7">
    <source>
        <dbReference type="ARBA" id="ARBA00023186"/>
    </source>
</evidence>
<evidence type="ECO:0000313" key="9">
    <source>
        <dbReference type="EMBL" id="SVA78495.1"/>
    </source>
</evidence>
<dbReference type="InterPro" id="IPR037196">
    <property type="entry name" value="HSP90_C"/>
</dbReference>
<dbReference type="GO" id="GO:0005524">
    <property type="term" value="F:ATP binding"/>
    <property type="evidence" value="ECO:0007669"/>
    <property type="project" value="UniProtKB-KW"/>
</dbReference>
<dbReference type="InterPro" id="IPR036890">
    <property type="entry name" value="HATPase_C_sf"/>
</dbReference>